<gene>
    <name evidence="10" type="ORF">HIM_03922</name>
</gene>
<evidence type="ECO:0000256" key="3">
    <source>
        <dbReference type="ARBA" id="ARBA00004496"/>
    </source>
</evidence>
<reference evidence="10 11" key="1">
    <citation type="journal article" date="2014" name="Genome Biol. Evol.">
        <title>Comparative genomics and transcriptomics analyses reveal divergent lifestyle features of nematode endoparasitic fungus Hirsutella minnesotensis.</title>
        <authorList>
            <person name="Lai Y."/>
            <person name="Liu K."/>
            <person name="Zhang X."/>
            <person name="Zhang X."/>
            <person name="Li K."/>
            <person name="Wang N."/>
            <person name="Shu C."/>
            <person name="Wu Y."/>
            <person name="Wang C."/>
            <person name="Bushley K.E."/>
            <person name="Xiang M."/>
            <person name="Liu X."/>
        </authorList>
    </citation>
    <scope>NUCLEOTIDE SEQUENCE [LARGE SCALE GENOMIC DNA]</scope>
    <source>
        <strain evidence="10 11">3608</strain>
    </source>
</reference>
<evidence type="ECO:0000256" key="8">
    <source>
        <dbReference type="SAM" id="MobiDB-lite"/>
    </source>
</evidence>
<feature type="compositionally biased region" description="Polar residues" evidence="8">
    <location>
        <begin position="67"/>
        <end position="87"/>
    </location>
</feature>
<proteinExistence type="inferred from homology"/>
<feature type="region of interest" description="Disordered" evidence="8">
    <location>
        <begin position="1"/>
        <end position="272"/>
    </location>
</feature>
<evidence type="ECO:0000313" key="11">
    <source>
        <dbReference type="Proteomes" id="UP000054481"/>
    </source>
</evidence>
<dbReference type="PANTHER" id="PTHR41391">
    <property type="entry name" value="RESTRICTION OF TELOMERE CAPPING PROTEIN 4"/>
    <property type="match status" value="1"/>
</dbReference>
<dbReference type="InterPro" id="IPR039024">
    <property type="entry name" value="RTC4"/>
</dbReference>
<feature type="compositionally biased region" description="Acidic residues" evidence="8">
    <location>
        <begin position="42"/>
        <end position="51"/>
    </location>
</feature>
<evidence type="ECO:0000256" key="7">
    <source>
        <dbReference type="ARBA" id="ARBA00023242"/>
    </source>
</evidence>
<feature type="compositionally biased region" description="Basic and acidic residues" evidence="8">
    <location>
        <begin position="55"/>
        <end position="65"/>
    </location>
</feature>
<dbReference type="GO" id="GO:0005737">
    <property type="term" value="C:cytoplasm"/>
    <property type="evidence" value="ECO:0007669"/>
    <property type="project" value="UniProtKB-SubCell"/>
</dbReference>
<comment type="function">
    <text evidence="1">May be involved in a process influencing telomere capping.</text>
</comment>
<dbReference type="InterPro" id="IPR028094">
    <property type="entry name" value="RTC4_C"/>
</dbReference>
<feature type="compositionally biased region" description="Polar residues" evidence="8">
    <location>
        <begin position="150"/>
        <end position="167"/>
    </location>
</feature>
<feature type="compositionally biased region" description="Basic residues" evidence="8">
    <location>
        <begin position="299"/>
        <end position="308"/>
    </location>
</feature>
<dbReference type="Proteomes" id="UP000054481">
    <property type="component" value="Unassembled WGS sequence"/>
</dbReference>
<organism evidence="10 11">
    <name type="scientific">Hirsutella minnesotensis 3608</name>
    <dbReference type="NCBI Taxonomy" id="1043627"/>
    <lineage>
        <taxon>Eukaryota</taxon>
        <taxon>Fungi</taxon>
        <taxon>Dikarya</taxon>
        <taxon>Ascomycota</taxon>
        <taxon>Pezizomycotina</taxon>
        <taxon>Sordariomycetes</taxon>
        <taxon>Hypocreomycetidae</taxon>
        <taxon>Hypocreales</taxon>
        <taxon>Ophiocordycipitaceae</taxon>
        <taxon>Hirsutella</taxon>
    </lineage>
</organism>
<feature type="compositionally biased region" description="Basic and acidic residues" evidence="8">
    <location>
        <begin position="256"/>
        <end position="272"/>
    </location>
</feature>
<protein>
    <recommendedName>
        <fullName evidence="5">Restriction of telomere capping protein 4</fullName>
    </recommendedName>
</protein>
<evidence type="ECO:0000256" key="1">
    <source>
        <dbReference type="ARBA" id="ARBA00002738"/>
    </source>
</evidence>
<dbReference type="SMART" id="SM01312">
    <property type="entry name" value="RTC4"/>
    <property type="match status" value="1"/>
</dbReference>
<dbReference type="AlphaFoldDB" id="A0A0F7ZLP3"/>
<dbReference type="OrthoDB" id="128308at2759"/>
<accession>A0A0F7ZLP3</accession>
<evidence type="ECO:0000256" key="5">
    <source>
        <dbReference type="ARBA" id="ARBA00015162"/>
    </source>
</evidence>
<feature type="domain" description="Restriction of telomere capping protein 4 C-terminal" evidence="9">
    <location>
        <begin position="450"/>
        <end position="565"/>
    </location>
</feature>
<evidence type="ECO:0000313" key="10">
    <source>
        <dbReference type="EMBL" id="KJZ76586.1"/>
    </source>
</evidence>
<feature type="region of interest" description="Disordered" evidence="8">
    <location>
        <begin position="285"/>
        <end position="323"/>
    </location>
</feature>
<evidence type="ECO:0000259" key="9">
    <source>
        <dbReference type="SMART" id="SM01312"/>
    </source>
</evidence>
<comment type="similarity">
    <text evidence="4">Belongs to the RTC4 family.</text>
</comment>
<evidence type="ECO:0000256" key="6">
    <source>
        <dbReference type="ARBA" id="ARBA00022490"/>
    </source>
</evidence>
<evidence type="ECO:0000256" key="2">
    <source>
        <dbReference type="ARBA" id="ARBA00004123"/>
    </source>
</evidence>
<dbReference type="PANTHER" id="PTHR41391:SF1">
    <property type="entry name" value="RESTRICTION OF TELOMERE CAPPING PROTEIN 4"/>
    <property type="match status" value="1"/>
</dbReference>
<dbReference type="GO" id="GO:0005634">
    <property type="term" value="C:nucleus"/>
    <property type="evidence" value="ECO:0007669"/>
    <property type="project" value="UniProtKB-SubCell"/>
</dbReference>
<evidence type="ECO:0000256" key="4">
    <source>
        <dbReference type="ARBA" id="ARBA00009461"/>
    </source>
</evidence>
<sequence>MIPRRCGLSSRQQPAPLLSRVKGRPTLPNKAPVADDAPPMSTDDEDSEPAGEADLSGKEDNERLSGHKSSLGSRNQSGTEIVDSSDSSGDERAARASIKQTTFGRPSQPGAQKRARNGSSLIDDIESEGSAPEDPLRGNKRSRQSSSSSTFGRNKASNPAPTSSGKHLTNDLGFTKLKSSKVTYQRRRKATQENDGEDSATPEPSVRGSKLLPTVPGLRAGGRSRMRIPKRLNGPEKSSTATLRVPEDLVLSPSPERQKLLDTRHNDDDAMDKLLASPVKKTQLKLLDSFEQEPAPKEARRKRGLKNSKKPEPIRSPSPPRAVFKLPASFSELDVGTRGGRDGLDVVLSDISSDTDAPKDASPEVEIIGGNETAQAASAACPWCGQPVDRALLDKFSRGKRMNVRLQALFCKKHRKESALETWRARGYPDVDWQRLHGRFVAYRALLLDIINGKPSHFRNLMAQNVESGLERRLNEEECLNPGYYGQHGLNVMAEYLVDEFGELLKQKAVDDRVIAGRGSAAFIQTVLVAELAVQLIKDDMDVSVERAREILEESKELGDIVHEEVWEANTIP</sequence>
<comment type="subcellular location">
    <subcellularLocation>
        <location evidence="3">Cytoplasm</location>
    </subcellularLocation>
    <subcellularLocation>
        <location evidence="2">Nucleus</location>
    </subcellularLocation>
</comment>
<dbReference type="Pfam" id="PF14474">
    <property type="entry name" value="RTC4"/>
    <property type="match status" value="1"/>
</dbReference>
<keyword evidence="7" id="KW-0539">Nucleus</keyword>
<dbReference type="EMBL" id="KQ030510">
    <property type="protein sequence ID" value="KJZ76586.1"/>
    <property type="molecule type" value="Genomic_DNA"/>
</dbReference>
<keyword evidence="11" id="KW-1185">Reference proteome</keyword>
<name>A0A0F7ZLP3_9HYPO</name>
<keyword evidence="6" id="KW-0963">Cytoplasm</keyword>